<dbReference type="PANTHER" id="PTHR42921:SF1">
    <property type="entry name" value="ACETOACETYL-COA SYNTHETASE"/>
    <property type="match status" value="1"/>
</dbReference>
<dbReference type="InterPro" id="IPR020845">
    <property type="entry name" value="AMP-binding_CS"/>
</dbReference>
<dbReference type="Pfam" id="PF00501">
    <property type="entry name" value="AMP-binding"/>
    <property type="match status" value="1"/>
</dbReference>
<dbReference type="InterPro" id="IPR045851">
    <property type="entry name" value="AMP-bd_C_sf"/>
</dbReference>
<keyword evidence="3" id="KW-0547">Nucleotide-binding</keyword>
<comment type="similarity">
    <text evidence="1">Belongs to the ATP-dependent AMP-binding enzyme family.</text>
</comment>
<dbReference type="GO" id="GO:0006629">
    <property type="term" value="P:lipid metabolic process"/>
    <property type="evidence" value="ECO:0007669"/>
    <property type="project" value="InterPro"/>
</dbReference>
<evidence type="ECO:0000313" key="8">
    <source>
        <dbReference type="Proteomes" id="UP000284706"/>
    </source>
</evidence>
<keyword evidence="8" id="KW-1185">Reference proteome</keyword>
<name>A0A409W317_9AGAR</name>
<dbReference type="AlphaFoldDB" id="A0A409W317"/>
<evidence type="ECO:0000256" key="3">
    <source>
        <dbReference type="ARBA" id="ARBA00022741"/>
    </source>
</evidence>
<evidence type="ECO:0000313" key="7">
    <source>
        <dbReference type="EMBL" id="PPQ72907.1"/>
    </source>
</evidence>
<dbReference type="Pfam" id="PF16177">
    <property type="entry name" value="ACAS_N"/>
    <property type="match status" value="1"/>
</dbReference>
<proteinExistence type="inferred from homology"/>
<dbReference type="NCBIfam" id="NF002937">
    <property type="entry name" value="PRK03584.1"/>
    <property type="match status" value="1"/>
</dbReference>
<sequence length="705" mass="78435">MDDIAEQPLFQPQDIESSATFRFLRKINDIHGLDLKTYYDLYKWSTAHLDLFWGQVWDETGVVGQKGSHVVDNAAPPVANPTWFADAQVNWAENMLRCRSVDKVALIEATEPTPEDPEPRLRRITYAELYNLVADVASALLHHGVRPGDRVASYSSNCIENVAACLATSAIGGIWVSAAADFGSEGVMERFEQVQPKFIFAVDAVVYNHKVHKHLPKLSGLLSGLADKISPPKVVIISVLSHQSSRETWEKDWLSWEDFVGQGRESHLGRAEDGEIKWHRTAFDAPLWILFSSGTTGRPKPIVHRAGGMLLQAKKEFEICGDLRPDDVFFYYTTTGWMMWNFLVSGLTIGCTLVLYDGSPLRDVSLLWKMVDDLGITIFGTSAKYLDQLSKHYRPREHHSLHTLRHIYSTGSPLAPPLFDYVYEHVHPKVLLGSITGGTDICSLFAGMCSALPVYRGEIQCRMLGMAVESFAPTGTLNPPGEPGELVCVRPFPCMPLGFWPLPGFGTEVEIKAAQDRFYQSYFSEFKDVWYHGDHIIITRSKSGNGGGLIMLGRSDGVLNPGGIRFGSAEIYEVLDICFTNTAGEFIVTDYLAVGQKIDGGADERVILFVKLPPGHSLTPDFEKKVKAEIRARRSPRHVPAQIIQVSDIPYTLNGKRVEVLVKKIINGAPLSSVNPATLSNPECLTFYRDIGEELRRACPRVRGL</sequence>
<dbReference type="Gene3D" id="3.40.50.12780">
    <property type="entry name" value="N-terminal domain of ligase-like"/>
    <property type="match status" value="1"/>
</dbReference>
<evidence type="ECO:0000256" key="4">
    <source>
        <dbReference type="ARBA" id="ARBA00022840"/>
    </source>
</evidence>
<gene>
    <name evidence="7" type="ORF">CVT26_014570</name>
</gene>
<dbReference type="NCBIfam" id="TIGR01217">
    <property type="entry name" value="ac_ac_CoA_syn"/>
    <property type="match status" value="1"/>
</dbReference>
<dbReference type="InterPro" id="IPR005914">
    <property type="entry name" value="Acac_CoA_synth"/>
</dbReference>
<dbReference type="GO" id="GO:0030729">
    <property type="term" value="F:acetoacetate-CoA ligase activity"/>
    <property type="evidence" value="ECO:0007669"/>
    <property type="project" value="InterPro"/>
</dbReference>
<dbReference type="PROSITE" id="PS00455">
    <property type="entry name" value="AMP_BINDING"/>
    <property type="match status" value="1"/>
</dbReference>
<feature type="domain" description="Acetyl-coenzyme A synthetase N-terminal" evidence="6">
    <location>
        <begin position="38"/>
        <end position="94"/>
    </location>
</feature>
<comment type="caution">
    <text evidence="7">The sequence shown here is derived from an EMBL/GenBank/DDBJ whole genome shotgun (WGS) entry which is preliminary data.</text>
</comment>
<evidence type="ECO:0008006" key="9">
    <source>
        <dbReference type="Google" id="ProtNLM"/>
    </source>
</evidence>
<accession>A0A409W317</accession>
<keyword evidence="2" id="KW-0436">Ligase</keyword>
<evidence type="ECO:0000259" key="5">
    <source>
        <dbReference type="Pfam" id="PF00501"/>
    </source>
</evidence>
<dbReference type="InterPro" id="IPR000873">
    <property type="entry name" value="AMP-dep_synth/lig_dom"/>
</dbReference>
<dbReference type="STRING" id="231916.A0A409W317"/>
<organism evidence="7 8">
    <name type="scientific">Gymnopilus dilepis</name>
    <dbReference type="NCBI Taxonomy" id="231916"/>
    <lineage>
        <taxon>Eukaryota</taxon>
        <taxon>Fungi</taxon>
        <taxon>Dikarya</taxon>
        <taxon>Basidiomycota</taxon>
        <taxon>Agaricomycotina</taxon>
        <taxon>Agaricomycetes</taxon>
        <taxon>Agaricomycetidae</taxon>
        <taxon>Agaricales</taxon>
        <taxon>Agaricineae</taxon>
        <taxon>Hymenogastraceae</taxon>
        <taxon>Gymnopilus</taxon>
    </lineage>
</organism>
<dbReference type="OrthoDB" id="10253869at2759"/>
<evidence type="ECO:0000256" key="2">
    <source>
        <dbReference type="ARBA" id="ARBA00022598"/>
    </source>
</evidence>
<dbReference type="SUPFAM" id="SSF56801">
    <property type="entry name" value="Acetyl-CoA synthetase-like"/>
    <property type="match status" value="1"/>
</dbReference>
<protein>
    <recommendedName>
        <fullName evidence="9">AMP-dependent synthetase/ligase domain-containing protein</fullName>
    </recommendedName>
</protein>
<dbReference type="InParanoid" id="A0A409W317"/>
<keyword evidence="4" id="KW-0067">ATP-binding</keyword>
<dbReference type="Proteomes" id="UP000284706">
    <property type="component" value="Unassembled WGS sequence"/>
</dbReference>
<dbReference type="EMBL" id="NHYE01005433">
    <property type="protein sequence ID" value="PPQ72907.1"/>
    <property type="molecule type" value="Genomic_DNA"/>
</dbReference>
<reference evidence="7 8" key="1">
    <citation type="journal article" date="2018" name="Evol. Lett.">
        <title>Horizontal gene cluster transfer increased hallucinogenic mushroom diversity.</title>
        <authorList>
            <person name="Reynolds H.T."/>
            <person name="Vijayakumar V."/>
            <person name="Gluck-Thaler E."/>
            <person name="Korotkin H.B."/>
            <person name="Matheny P.B."/>
            <person name="Slot J.C."/>
        </authorList>
    </citation>
    <scope>NUCLEOTIDE SEQUENCE [LARGE SCALE GENOMIC DNA]</scope>
    <source>
        <strain evidence="7 8">SRW20</strain>
    </source>
</reference>
<dbReference type="InterPro" id="IPR042099">
    <property type="entry name" value="ANL_N_sf"/>
</dbReference>
<dbReference type="Gene3D" id="3.30.300.30">
    <property type="match status" value="1"/>
</dbReference>
<dbReference type="InterPro" id="IPR032387">
    <property type="entry name" value="ACAS_N"/>
</dbReference>
<feature type="domain" description="AMP-dependent synthetase/ligase" evidence="5">
    <location>
        <begin position="102"/>
        <end position="490"/>
    </location>
</feature>
<evidence type="ECO:0000256" key="1">
    <source>
        <dbReference type="ARBA" id="ARBA00006432"/>
    </source>
</evidence>
<dbReference type="GO" id="GO:0005524">
    <property type="term" value="F:ATP binding"/>
    <property type="evidence" value="ECO:0007669"/>
    <property type="project" value="UniProtKB-KW"/>
</dbReference>
<evidence type="ECO:0000259" key="6">
    <source>
        <dbReference type="Pfam" id="PF16177"/>
    </source>
</evidence>
<dbReference type="PANTHER" id="PTHR42921">
    <property type="entry name" value="ACETOACETYL-COA SYNTHETASE"/>
    <property type="match status" value="1"/>
</dbReference>